<sequence length="219" mass="25136">MNMYSAEYVRKLKRDEKIQKSVALQPGVTGYTKSGNTRTKSSTSKALPTVTEIINDPLPKSFTHHSMKAHAYKGHEVFKHFTHKELKFIFQGYAVPYPKNRKEQNCIILTDIWKKSGDAMPYPAKLSQEMFDSIAKNASQEQNNEPNELHGQQNDHTVTTTEVEEQHTTTTNKNAPQQQKKKRKCGYCGQEGHRKKYRDKLTCPQYVKDTQAQEMLSIA</sequence>
<evidence type="ECO:0000313" key="2">
    <source>
        <dbReference type="EMBL" id="CAB4033095.1"/>
    </source>
</evidence>
<gene>
    <name evidence="2" type="ORF">PACLA_8A069348</name>
</gene>
<reference evidence="2" key="1">
    <citation type="submission" date="2020-04" db="EMBL/GenBank/DDBJ databases">
        <authorList>
            <person name="Alioto T."/>
            <person name="Alioto T."/>
            <person name="Gomez Garrido J."/>
        </authorList>
    </citation>
    <scope>NUCLEOTIDE SEQUENCE</scope>
    <source>
        <strain evidence="2">A484AB</strain>
    </source>
</reference>
<comment type="caution">
    <text evidence="2">The sequence shown here is derived from an EMBL/GenBank/DDBJ whole genome shotgun (WGS) entry which is preliminary data.</text>
</comment>
<dbReference type="Proteomes" id="UP001152795">
    <property type="component" value="Unassembled WGS sequence"/>
</dbReference>
<evidence type="ECO:0000256" key="1">
    <source>
        <dbReference type="SAM" id="MobiDB-lite"/>
    </source>
</evidence>
<evidence type="ECO:0000313" key="3">
    <source>
        <dbReference type="Proteomes" id="UP001152795"/>
    </source>
</evidence>
<protein>
    <submittedName>
        <fullName evidence="2">Uncharacterized protein</fullName>
    </submittedName>
</protein>
<organism evidence="2 3">
    <name type="scientific">Paramuricea clavata</name>
    <name type="common">Red gorgonian</name>
    <name type="synonym">Violescent sea-whip</name>
    <dbReference type="NCBI Taxonomy" id="317549"/>
    <lineage>
        <taxon>Eukaryota</taxon>
        <taxon>Metazoa</taxon>
        <taxon>Cnidaria</taxon>
        <taxon>Anthozoa</taxon>
        <taxon>Octocorallia</taxon>
        <taxon>Malacalcyonacea</taxon>
        <taxon>Plexauridae</taxon>
        <taxon>Paramuricea</taxon>
    </lineage>
</organism>
<accession>A0A7D9LHL4</accession>
<feature type="region of interest" description="Disordered" evidence="1">
    <location>
        <begin position="138"/>
        <end position="194"/>
    </location>
</feature>
<dbReference type="AlphaFoldDB" id="A0A7D9LHL4"/>
<feature type="compositionally biased region" description="Polar residues" evidence="1">
    <location>
        <begin position="138"/>
        <end position="155"/>
    </location>
</feature>
<keyword evidence="3" id="KW-1185">Reference proteome</keyword>
<name>A0A7D9LHL4_PARCT</name>
<dbReference type="EMBL" id="CACRXK020018945">
    <property type="protein sequence ID" value="CAB4033095.1"/>
    <property type="molecule type" value="Genomic_DNA"/>
</dbReference>
<proteinExistence type="predicted"/>